<feature type="signal peptide" evidence="2">
    <location>
        <begin position="1"/>
        <end position="21"/>
    </location>
</feature>
<sequence>MPSFSRFLFMILLLTSASPLAAQELKLMDTSGVHPEMLNDIYGEWEVSDNTGGKRCQVTLKKEATIGGNEIEIAEGCAETFPVMGEITAWRLYEGWGIGFADATRKLRIHFFTPDERYVAEPEVDGINTIVKK</sequence>
<evidence type="ECO:0000313" key="4">
    <source>
        <dbReference type="EMBL" id="SFV38145.1"/>
    </source>
</evidence>
<proteinExistence type="predicted"/>
<accession>A0A1I7NU05</accession>
<protein>
    <submittedName>
        <fullName evidence="4">Protease inhibitor Inh</fullName>
    </submittedName>
</protein>
<evidence type="ECO:0000256" key="2">
    <source>
        <dbReference type="SAM" id="SignalP"/>
    </source>
</evidence>
<dbReference type="RefSeq" id="WP_092868997.1">
    <property type="nucleotide sequence ID" value="NZ_FPCH01000003.1"/>
</dbReference>
<feature type="domain" description="Alkaline proteinase inhibitor/ Outer membrane lipoprotein Omp19" evidence="3">
    <location>
        <begin position="39"/>
        <end position="121"/>
    </location>
</feature>
<organism evidence="4 5">
    <name type="scientific">Hyphomicrobium facile</name>
    <dbReference type="NCBI Taxonomy" id="51670"/>
    <lineage>
        <taxon>Bacteria</taxon>
        <taxon>Pseudomonadati</taxon>
        <taxon>Pseudomonadota</taxon>
        <taxon>Alphaproteobacteria</taxon>
        <taxon>Hyphomicrobiales</taxon>
        <taxon>Hyphomicrobiaceae</taxon>
        <taxon>Hyphomicrobium</taxon>
    </lineage>
</organism>
<dbReference type="AlphaFoldDB" id="A0A1I7NU05"/>
<dbReference type="EMBL" id="FPCH01000003">
    <property type="protein sequence ID" value="SFV38145.1"/>
    <property type="molecule type" value="Genomic_DNA"/>
</dbReference>
<dbReference type="Pfam" id="PF02974">
    <property type="entry name" value="Inh"/>
    <property type="match status" value="1"/>
</dbReference>
<dbReference type="GO" id="GO:0004866">
    <property type="term" value="F:endopeptidase inhibitor activity"/>
    <property type="evidence" value="ECO:0007669"/>
    <property type="project" value="InterPro"/>
</dbReference>
<dbReference type="InterPro" id="IPR016085">
    <property type="entry name" value="Protease_inh_B-barrel_dom"/>
</dbReference>
<dbReference type="OrthoDB" id="8116241at2"/>
<gene>
    <name evidence="4" type="ORF">SAMN04488557_3548</name>
</gene>
<evidence type="ECO:0000313" key="5">
    <source>
        <dbReference type="Proteomes" id="UP000199423"/>
    </source>
</evidence>
<dbReference type="Proteomes" id="UP000199423">
    <property type="component" value="Unassembled WGS sequence"/>
</dbReference>
<keyword evidence="5" id="KW-1185">Reference proteome</keyword>
<keyword evidence="1 2" id="KW-0732">Signal</keyword>
<evidence type="ECO:0000256" key="1">
    <source>
        <dbReference type="ARBA" id="ARBA00022729"/>
    </source>
</evidence>
<reference evidence="5" key="1">
    <citation type="submission" date="2016-10" db="EMBL/GenBank/DDBJ databases">
        <authorList>
            <person name="Varghese N."/>
            <person name="Submissions S."/>
        </authorList>
    </citation>
    <scope>NUCLEOTIDE SEQUENCE [LARGE SCALE GENOMIC DNA]</scope>
    <source>
        <strain evidence="5">DSM 1565</strain>
    </source>
</reference>
<dbReference type="STRING" id="51670.SAMN04488557_3548"/>
<name>A0A1I7NU05_9HYPH</name>
<dbReference type="Gene3D" id="2.40.128.10">
    <property type="match status" value="1"/>
</dbReference>
<dbReference type="SUPFAM" id="SSF50882">
    <property type="entry name" value="beta-Barrel protease inhibitors"/>
    <property type="match status" value="1"/>
</dbReference>
<feature type="chain" id="PRO_5011631075" evidence="2">
    <location>
        <begin position="22"/>
        <end position="133"/>
    </location>
</feature>
<dbReference type="InterPro" id="IPR021140">
    <property type="entry name" value="Inh/Omp19"/>
</dbReference>
<evidence type="ECO:0000259" key="3">
    <source>
        <dbReference type="Pfam" id="PF02974"/>
    </source>
</evidence>